<dbReference type="KEGG" id="cbw:RR42_m3741"/>
<sequence>MKRRPGACGKGAHAREARKFSRQQAWPAGSAQRPARLQ</sequence>
<protein>
    <submittedName>
        <fullName evidence="2">Uncharacterized protein</fullName>
    </submittedName>
</protein>
<keyword evidence="3" id="KW-1185">Reference proteome</keyword>
<dbReference type="Proteomes" id="UP000031843">
    <property type="component" value="Chromosome main"/>
</dbReference>
<dbReference type="EMBL" id="CP010536">
    <property type="protein sequence ID" value="AJG21101.1"/>
    <property type="molecule type" value="Genomic_DNA"/>
</dbReference>
<name>A0A0C4YKE4_9BURK</name>
<feature type="region of interest" description="Disordered" evidence="1">
    <location>
        <begin position="1"/>
        <end position="38"/>
    </location>
</feature>
<reference evidence="2 3" key="1">
    <citation type="journal article" date="2015" name="Genome Announc.">
        <title>Complete Genome Sequence of Cupriavidus basilensis 4G11, Isolated from the Oak Ridge Field Research Center Site.</title>
        <authorList>
            <person name="Ray J."/>
            <person name="Waters R.J."/>
            <person name="Skerker J.M."/>
            <person name="Kuehl J.V."/>
            <person name="Price M.N."/>
            <person name="Huang J."/>
            <person name="Chakraborty R."/>
            <person name="Arkin A.P."/>
            <person name="Deutschbauer A."/>
        </authorList>
    </citation>
    <scope>NUCLEOTIDE SEQUENCE [LARGE SCALE GENOMIC DNA]</scope>
    <source>
        <strain evidence="2">4G11</strain>
    </source>
</reference>
<evidence type="ECO:0000313" key="3">
    <source>
        <dbReference type="Proteomes" id="UP000031843"/>
    </source>
</evidence>
<accession>A0A0C4YKE4</accession>
<evidence type="ECO:0000313" key="2">
    <source>
        <dbReference type="EMBL" id="AJG21101.1"/>
    </source>
</evidence>
<dbReference type="STRING" id="68895.RR42_m3741"/>
<dbReference type="AlphaFoldDB" id="A0A0C4YKE4"/>
<proteinExistence type="predicted"/>
<organism evidence="2 3">
    <name type="scientific">Cupriavidus basilensis</name>
    <dbReference type="NCBI Taxonomy" id="68895"/>
    <lineage>
        <taxon>Bacteria</taxon>
        <taxon>Pseudomonadati</taxon>
        <taxon>Pseudomonadota</taxon>
        <taxon>Betaproteobacteria</taxon>
        <taxon>Burkholderiales</taxon>
        <taxon>Burkholderiaceae</taxon>
        <taxon>Cupriavidus</taxon>
    </lineage>
</organism>
<gene>
    <name evidence="2" type="ORF">RR42_m3741</name>
</gene>
<evidence type="ECO:0000256" key="1">
    <source>
        <dbReference type="SAM" id="MobiDB-lite"/>
    </source>
</evidence>